<dbReference type="EMBL" id="FXBL01000004">
    <property type="protein sequence ID" value="SMH40170.1"/>
    <property type="molecule type" value="Genomic_DNA"/>
</dbReference>
<feature type="transmembrane region" description="Helical" evidence="1">
    <location>
        <begin position="20"/>
        <end position="39"/>
    </location>
</feature>
<feature type="transmembrane region" description="Helical" evidence="1">
    <location>
        <begin position="208"/>
        <end position="229"/>
    </location>
</feature>
<protein>
    <submittedName>
        <fullName evidence="4">Diguanylate cyclase (GGDEF) domain-containing protein</fullName>
    </submittedName>
</protein>
<dbReference type="SMART" id="SM00267">
    <property type="entry name" value="GGDEF"/>
    <property type="match status" value="1"/>
</dbReference>
<dbReference type="Gene3D" id="3.30.70.270">
    <property type="match status" value="1"/>
</dbReference>
<dbReference type="Pfam" id="PF00563">
    <property type="entry name" value="EAL"/>
    <property type="match status" value="1"/>
</dbReference>
<dbReference type="InterPro" id="IPR001633">
    <property type="entry name" value="EAL_dom"/>
</dbReference>
<dbReference type="Pfam" id="PF00990">
    <property type="entry name" value="GGDEF"/>
    <property type="match status" value="1"/>
</dbReference>
<dbReference type="RefSeq" id="WP_085464275.1">
    <property type="nucleotide sequence ID" value="NZ_FXBL01000004.1"/>
</dbReference>
<dbReference type="PROSITE" id="PS50887">
    <property type="entry name" value="GGDEF"/>
    <property type="match status" value="1"/>
</dbReference>
<proteinExistence type="predicted"/>
<accession>A0A1X7NQB9</accession>
<dbReference type="SUPFAM" id="SSF141868">
    <property type="entry name" value="EAL domain-like"/>
    <property type="match status" value="1"/>
</dbReference>
<name>A0A1X7NQB9_9HYPH</name>
<feature type="domain" description="GGDEF" evidence="3">
    <location>
        <begin position="280"/>
        <end position="413"/>
    </location>
</feature>
<dbReference type="PROSITE" id="PS50883">
    <property type="entry name" value="EAL"/>
    <property type="match status" value="1"/>
</dbReference>
<evidence type="ECO:0000259" key="2">
    <source>
        <dbReference type="PROSITE" id="PS50883"/>
    </source>
</evidence>
<dbReference type="InterPro" id="IPR029787">
    <property type="entry name" value="Nucleotide_cyclase"/>
</dbReference>
<keyword evidence="5" id="KW-1185">Reference proteome</keyword>
<dbReference type="PANTHER" id="PTHR44757:SF2">
    <property type="entry name" value="BIOFILM ARCHITECTURE MAINTENANCE PROTEIN MBAA"/>
    <property type="match status" value="1"/>
</dbReference>
<gene>
    <name evidence="4" type="ORF">SAMN02982922_2277</name>
</gene>
<reference evidence="4 5" key="1">
    <citation type="submission" date="2017-04" db="EMBL/GenBank/DDBJ databases">
        <authorList>
            <person name="Afonso C.L."/>
            <person name="Miller P.J."/>
            <person name="Scott M.A."/>
            <person name="Spackman E."/>
            <person name="Goraichik I."/>
            <person name="Dimitrov K.M."/>
            <person name="Suarez D.L."/>
            <person name="Swayne D.E."/>
        </authorList>
    </citation>
    <scope>NUCLEOTIDE SEQUENCE [LARGE SCALE GENOMIC DNA]</scope>
    <source>
        <strain evidence="4 5">B5P</strain>
    </source>
</reference>
<dbReference type="OrthoDB" id="9814202at2"/>
<sequence>MDDSSQTAGPSRLTRQMKVTYWIALTLIAAMATASYWLLDQKLSEHRANRELLMLVGTQGTLSQRIVFLANQVQLTRPEARPEMLAALSASITDFERNYDKLLDLSGVEDASVQPRDRAMFEQVLFAQPFHLDHFTTELAARARRFVAASEQEAGMDVMASGYSPRFELAHLDATVANTTLLAYTELRERLQALINTRLGDMLTVHRALYVLTLLLLGAVAIFIFRPMANAIGRKTSELVEARNSMAFLAAHDGLTGLRNRAFLIDHFDTQISGAKRRGERIAVLQIDLDGFKQINDTIGHAAGDYVLATTARRMRETSRASDMCVRLGGDEFVIVLTGAGRTEDIGMVAKRVLDRIGEPMDFEGVTIQCAASAGIAVYPVDADNASDLLVDADLALYNAKKSATGSFCFFSDELRRELDYRKMLERDMRSAIADRSFEVYFQPQVSLLNGSVAGIEALVRWPHPERGMISPGEFIPIAEKTGLMAEIGKIVMDKAIGAAAEWHHNGIQFGRLAVNASGTELREADFAKFLFGTLEKHGLPPQKLSLEIVESVILDDEKTGIAGKLRLIRAAGVHLELDDFGTGYASLSHVNPNEIDRLKIDRRFVQKINTNDDNSAIVKAITELARGLGISIIAEGAETEEELSSLLKIGCEQVQGYSIAFPMPVDQARSWLAQRSPKKPVIRLAASNVA</sequence>
<dbReference type="SMART" id="SM00052">
    <property type="entry name" value="EAL"/>
    <property type="match status" value="1"/>
</dbReference>
<organism evidence="4 5">
    <name type="scientific">Mesorhizobium australicum</name>
    <dbReference type="NCBI Taxonomy" id="536018"/>
    <lineage>
        <taxon>Bacteria</taxon>
        <taxon>Pseudomonadati</taxon>
        <taxon>Pseudomonadota</taxon>
        <taxon>Alphaproteobacteria</taxon>
        <taxon>Hyphomicrobiales</taxon>
        <taxon>Phyllobacteriaceae</taxon>
        <taxon>Mesorhizobium</taxon>
    </lineage>
</organism>
<feature type="domain" description="EAL" evidence="2">
    <location>
        <begin position="422"/>
        <end position="677"/>
    </location>
</feature>
<keyword evidence="1" id="KW-1133">Transmembrane helix</keyword>
<evidence type="ECO:0000259" key="3">
    <source>
        <dbReference type="PROSITE" id="PS50887"/>
    </source>
</evidence>
<dbReference type="InterPro" id="IPR035919">
    <property type="entry name" value="EAL_sf"/>
</dbReference>
<dbReference type="Proteomes" id="UP000193083">
    <property type="component" value="Unassembled WGS sequence"/>
</dbReference>
<dbReference type="InterPro" id="IPR052155">
    <property type="entry name" value="Biofilm_reg_signaling"/>
</dbReference>
<keyword evidence="1" id="KW-0812">Transmembrane</keyword>
<dbReference type="PANTHER" id="PTHR44757">
    <property type="entry name" value="DIGUANYLATE CYCLASE DGCP"/>
    <property type="match status" value="1"/>
</dbReference>
<dbReference type="AlphaFoldDB" id="A0A1X7NQB9"/>
<dbReference type="CDD" id="cd01948">
    <property type="entry name" value="EAL"/>
    <property type="match status" value="1"/>
</dbReference>
<dbReference type="NCBIfam" id="TIGR00254">
    <property type="entry name" value="GGDEF"/>
    <property type="match status" value="1"/>
</dbReference>
<dbReference type="SUPFAM" id="SSF55073">
    <property type="entry name" value="Nucleotide cyclase"/>
    <property type="match status" value="1"/>
</dbReference>
<keyword evidence="1" id="KW-0472">Membrane</keyword>
<dbReference type="InterPro" id="IPR043128">
    <property type="entry name" value="Rev_trsase/Diguanyl_cyclase"/>
</dbReference>
<evidence type="ECO:0000313" key="4">
    <source>
        <dbReference type="EMBL" id="SMH40170.1"/>
    </source>
</evidence>
<dbReference type="Gene3D" id="3.20.20.450">
    <property type="entry name" value="EAL domain"/>
    <property type="match status" value="1"/>
</dbReference>
<dbReference type="InterPro" id="IPR000160">
    <property type="entry name" value="GGDEF_dom"/>
</dbReference>
<evidence type="ECO:0000313" key="5">
    <source>
        <dbReference type="Proteomes" id="UP000193083"/>
    </source>
</evidence>
<dbReference type="CDD" id="cd01949">
    <property type="entry name" value="GGDEF"/>
    <property type="match status" value="1"/>
</dbReference>
<evidence type="ECO:0000256" key="1">
    <source>
        <dbReference type="SAM" id="Phobius"/>
    </source>
</evidence>